<evidence type="ECO:0000259" key="6">
    <source>
        <dbReference type="PROSITE" id="PS51078"/>
    </source>
</evidence>
<dbReference type="PROSITE" id="PS51077">
    <property type="entry name" value="HTH_ICLR"/>
    <property type="match status" value="1"/>
</dbReference>
<name>A0ABU5DR45_9BURK</name>
<feature type="domain" description="HTH iclR-type" evidence="5">
    <location>
        <begin position="32"/>
        <end position="94"/>
    </location>
</feature>
<evidence type="ECO:0000256" key="3">
    <source>
        <dbReference type="ARBA" id="ARBA00023163"/>
    </source>
</evidence>
<feature type="domain" description="IclR-ED" evidence="6">
    <location>
        <begin position="95"/>
        <end position="275"/>
    </location>
</feature>
<dbReference type="Proteomes" id="UP001285263">
    <property type="component" value="Unassembled WGS sequence"/>
</dbReference>
<gene>
    <name evidence="7" type="ORF">SNE35_27040</name>
</gene>
<dbReference type="PROSITE" id="PS51078">
    <property type="entry name" value="ICLR_ED"/>
    <property type="match status" value="1"/>
</dbReference>
<dbReference type="Pfam" id="PF01614">
    <property type="entry name" value="IclR_C"/>
    <property type="match status" value="1"/>
</dbReference>
<organism evidence="7 8">
    <name type="scientific">Roseateles agri</name>
    <dbReference type="NCBI Taxonomy" id="3098619"/>
    <lineage>
        <taxon>Bacteria</taxon>
        <taxon>Pseudomonadati</taxon>
        <taxon>Pseudomonadota</taxon>
        <taxon>Betaproteobacteria</taxon>
        <taxon>Burkholderiales</taxon>
        <taxon>Sphaerotilaceae</taxon>
        <taxon>Roseateles</taxon>
    </lineage>
</organism>
<evidence type="ECO:0000313" key="7">
    <source>
        <dbReference type="EMBL" id="MDY0748186.1"/>
    </source>
</evidence>
<accession>A0ABU5DR45</accession>
<dbReference type="SUPFAM" id="SSF55781">
    <property type="entry name" value="GAF domain-like"/>
    <property type="match status" value="1"/>
</dbReference>
<sequence length="275" mass="30226">MPSATNEEHEVDEDADNGARGGSSTNASGVTVKPVSNAIRILRYLSQTAAPERATDIARHLQINPSTCFNILRTLVAEEVVEFNPVFKMYTVGLGLAKLANQVMTQGQRIELARPVMEDLAARYQVTTTLWRRMGLDRIVLVSSVASPAALRIDMPPGQRLPLLMGASGRLFIGQLGWSEEETRKEFESIHWSRPISFDTYWREVNRAKKRGWAQDDGYFSNGILAIAAPVYDPADTIAFTLSAVMIRGHYDDAGVDAIGEALRAAGTALTKTLF</sequence>
<dbReference type="Gene3D" id="3.30.450.40">
    <property type="match status" value="1"/>
</dbReference>
<dbReference type="InterPro" id="IPR029016">
    <property type="entry name" value="GAF-like_dom_sf"/>
</dbReference>
<dbReference type="PANTHER" id="PTHR30136">
    <property type="entry name" value="HELIX-TURN-HELIX TRANSCRIPTIONAL REGULATOR, ICLR FAMILY"/>
    <property type="match status" value="1"/>
</dbReference>
<dbReference type="InterPro" id="IPR014757">
    <property type="entry name" value="Tscrpt_reg_IclR_C"/>
</dbReference>
<keyword evidence="2" id="KW-0238">DNA-binding</keyword>
<evidence type="ECO:0000256" key="4">
    <source>
        <dbReference type="SAM" id="MobiDB-lite"/>
    </source>
</evidence>
<keyword evidence="8" id="KW-1185">Reference proteome</keyword>
<dbReference type="InterPro" id="IPR036390">
    <property type="entry name" value="WH_DNA-bd_sf"/>
</dbReference>
<evidence type="ECO:0000313" key="8">
    <source>
        <dbReference type="Proteomes" id="UP001285263"/>
    </source>
</evidence>
<keyword evidence="1" id="KW-0805">Transcription regulation</keyword>
<dbReference type="Pfam" id="PF09339">
    <property type="entry name" value="HTH_IclR"/>
    <property type="match status" value="1"/>
</dbReference>
<dbReference type="Gene3D" id="1.10.10.10">
    <property type="entry name" value="Winged helix-like DNA-binding domain superfamily/Winged helix DNA-binding domain"/>
    <property type="match status" value="1"/>
</dbReference>
<evidence type="ECO:0000259" key="5">
    <source>
        <dbReference type="PROSITE" id="PS51077"/>
    </source>
</evidence>
<dbReference type="EMBL" id="JAXCLA010000009">
    <property type="protein sequence ID" value="MDY0748186.1"/>
    <property type="molecule type" value="Genomic_DNA"/>
</dbReference>
<dbReference type="SMART" id="SM00346">
    <property type="entry name" value="HTH_ICLR"/>
    <property type="match status" value="1"/>
</dbReference>
<dbReference type="SUPFAM" id="SSF46785">
    <property type="entry name" value="Winged helix' DNA-binding domain"/>
    <property type="match status" value="1"/>
</dbReference>
<comment type="caution">
    <text evidence="7">The sequence shown here is derived from an EMBL/GenBank/DDBJ whole genome shotgun (WGS) entry which is preliminary data.</text>
</comment>
<dbReference type="PANTHER" id="PTHR30136:SF24">
    <property type="entry name" value="HTH-TYPE TRANSCRIPTIONAL REPRESSOR ALLR"/>
    <property type="match status" value="1"/>
</dbReference>
<protein>
    <submittedName>
        <fullName evidence="7">IclR family transcriptional regulator</fullName>
    </submittedName>
</protein>
<feature type="region of interest" description="Disordered" evidence="4">
    <location>
        <begin position="1"/>
        <end position="29"/>
    </location>
</feature>
<evidence type="ECO:0000256" key="2">
    <source>
        <dbReference type="ARBA" id="ARBA00023125"/>
    </source>
</evidence>
<dbReference type="InterPro" id="IPR036388">
    <property type="entry name" value="WH-like_DNA-bd_sf"/>
</dbReference>
<proteinExistence type="predicted"/>
<evidence type="ECO:0000256" key="1">
    <source>
        <dbReference type="ARBA" id="ARBA00023015"/>
    </source>
</evidence>
<keyword evidence="3" id="KW-0804">Transcription</keyword>
<dbReference type="RefSeq" id="WP_320426148.1">
    <property type="nucleotide sequence ID" value="NZ_JAXCLA010000009.1"/>
</dbReference>
<dbReference type="InterPro" id="IPR005471">
    <property type="entry name" value="Tscrpt_reg_IclR_N"/>
</dbReference>
<dbReference type="InterPro" id="IPR050707">
    <property type="entry name" value="HTH_MetabolicPath_Reg"/>
</dbReference>
<reference evidence="7 8" key="1">
    <citation type="submission" date="2023-11" db="EMBL/GenBank/DDBJ databases">
        <title>Paucibacter sp. nov., isolated from fresh soil in Korea.</title>
        <authorList>
            <person name="Le N.T.T."/>
        </authorList>
    </citation>
    <scope>NUCLEOTIDE SEQUENCE [LARGE SCALE GENOMIC DNA]</scope>
    <source>
        <strain evidence="7 8">R3-3</strain>
    </source>
</reference>